<comment type="similarity">
    <text evidence="1">Belongs to the ROK (NagC/XylR) family.</text>
</comment>
<evidence type="ECO:0000256" key="1">
    <source>
        <dbReference type="ARBA" id="ARBA00006479"/>
    </source>
</evidence>
<dbReference type="PANTHER" id="PTHR18964:SF149">
    <property type="entry name" value="BIFUNCTIONAL UDP-N-ACETYLGLUCOSAMINE 2-EPIMERASE_N-ACETYLMANNOSAMINE KINASE"/>
    <property type="match status" value="1"/>
</dbReference>
<proteinExistence type="inferred from homology"/>
<organism evidence="2 3">
    <name type="scientific">Sphingobacterium litopenaei</name>
    <dbReference type="NCBI Taxonomy" id="2763500"/>
    <lineage>
        <taxon>Bacteria</taxon>
        <taxon>Pseudomonadati</taxon>
        <taxon>Bacteroidota</taxon>
        <taxon>Sphingobacteriia</taxon>
        <taxon>Sphingobacteriales</taxon>
        <taxon>Sphingobacteriaceae</taxon>
        <taxon>Sphingobacterium</taxon>
    </lineage>
</organism>
<dbReference type="InterPro" id="IPR036388">
    <property type="entry name" value="WH-like_DNA-bd_sf"/>
</dbReference>
<dbReference type="Proteomes" id="UP000651271">
    <property type="component" value="Unassembled WGS sequence"/>
</dbReference>
<dbReference type="InterPro" id="IPR049874">
    <property type="entry name" value="ROK_cs"/>
</dbReference>
<reference evidence="2 3" key="1">
    <citation type="submission" date="2020-08" db="EMBL/GenBank/DDBJ databases">
        <title>Sphingobacterium sp. DN04309 isolated from aquaculture water.</title>
        <authorList>
            <person name="Zhang M."/>
        </authorList>
    </citation>
    <scope>NUCLEOTIDE SEQUENCE [LARGE SCALE GENOMIC DNA]</scope>
    <source>
        <strain evidence="2 3">DN04309</strain>
    </source>
</reference>
<dbReference type="Gene3D" id="1.10.10.10">
    <property type="entry name" value="Winged helix-like DNA-binding domain superfamily/Winged helix DNA-binding domain"/>
    <property type="match status" value="1"/>
</dbReference>
<dbReference type="Gene3D" id="3.30.420.40">
    <property type="match status" value="2"/>
</dbReference>
<dbReference type="EMBL" id="JACOIJ010000002">
    <property type="protein sequence ID" value="MBD1428262.1"/>
    <property type="molecule type" value="Genomic_DNA"/>
</dbReference>
<dbReference type="PROSITE" id="PS01125">
    <property type="entry name" value="ROK"/>
    <property type="match status" value="1"/>
</dbReference>
<sequence>MSLLEDLLEEVRAAKTTITRKSALNKVKLMRTLFDKEMLTLGDLVQDMGLSFPTMNSLVLDLHQRKMLVPKDKGESIGGRKPVLYQINDGIFNVLCVEIERFAVRMVVMDNNNNVLFEPKSYPFEISTQESDIEDLVQVILQYFEDRHIEEQNISAIGLSMPGLINFKIGTNQTFYSNNSFNISDYLKQKFGKHVAMVNDVKGAAISELAYGAAQDKENVLVILMDWGIGLGIIIDGKVYMGNEGFSGEMGHMVFVDEGELCYCGKRGCLETIASGVYLVNQARADIEKGVPTLLKNLKNLADLQPQHIIQVANQGDQYAIDLIASLGNNLGKAISLLIQILNPEAVVLSGKFAKAGSLITIPIQQSLNKYTMNAIRQKCEIQLSSLDDNGYAQGLVRYTVEDYFKNNLVTLNMNN</sequence>
<evidence type="ECO:0000313" key="2">
    <source>
        <dbReference type="EMBL" id="MBD1428262.1"/>
    </source>
</evidence>
<evidence type="ECO:0000313" key="3">
    <source>
        <dbReference type="Proteomes" id="UP000651271"/>
    </source>
</evidence>
<dbReference type="InterPro" id="IPR000600">
    <property type="entry name" value="ROK"/>
</dbReference>
<dbReference type="SUPFAM" id="SSF53067">
    <property type="entry name" value="Actin-like ATPase domain"/>
    <property type="match status" value="1"/>
</dbReference>
<accession>A0ABR7YAF5</accession>
<protein>
    <submittedName>
        <fullName evidence="2">ROK family protein</fullName>
    </submittedName>
</protein>
<dbReference type="PANTHER" id="PTHR18964">
    <property type="entry name" value="ROK (REPRESSOR, ORF, KINASE) FAMILY"/>
    <property type="match status" value="1"/>
</dbReference>
<gene>
    <name evidence="2" type="ORF">H8B04_01565</name>
</gene>
<comment type="caution">
    <text evidence="2">The sequence shown here is derived from an EMBL/GenBank/DDBJ whole genome shotgun (WGS) entry which is preliminary data.</text>
</comment>
<dbReference type="Pfam" id="PF00480">
    <property type="entry name" value="ROK"/>
    <property type="match status" value="1"/>
</dbReference>
<keyword evidence="3" id="KW-1185">Reference proteome</keyword>
<dbReference type="RefSeq" id="WP_165289986.1">
    <property type="nucleotide sequence ID" value="NZ_JACOIJ010000002.1"/>
</dbReference>
<dbReference type="InterPro" id="IPR043129">
    <property type="entry name" value="ATPase_NBD"/>
</dbReference>
<name>A0ABR7YAF5_9SPHI</name>